<comment type="catalytic activity">
    <reaction evidence="2">
        <text>a 3'-end 2',3'-cyclophospho-ribonucleotide-RNA + H2O = a 3'-end 2'-phospho-ribonucleotide-RNA + H(+)</text>
        <dbReference type="Rhea" id="RHEA:11828"/>
        <dbReference type="Rhea" id="RHEA-COMP:10464"/>
        <dbReference type="Rhea" id="RHEA-COMP:17353"/>
        <dbReference type="ChEBI" id="CHEBI:15377"/>
        <dbReference type="ChEBI" id="CHEBI:15378"/>
        <dbReference type="ChEBI" id="CHEBI:83064"/>
        <dbReference type="ChEBI" id="CHEBI:173113"/>
        <dbReference type="EC" id="3.1.4.58"/>
    </reaction>
</comment>
<dbReference type="OrthoDB" id="7061261at2"/>
<proteinExistence type="inferred from homology"/>
<name>A0A0W0VUS0_9GAMM</name>
<dbReference type="PANTHER" id="PTHR35561:SF1">
    <property type="entry name" value="RNA 2',3'-CYCLIC PHOSPHODIESTERASE"/>
    <property type="match status" value="1"/>
</dbReference>
<feature type="domain" description="Phosphoesterase HXTX" evidence="3">
    <location>
        <begin position="103"/>
        <end position="169"/>
    </location>
</feature>
<dbReference type="InterPro" id="IPR004175">
    <property type="entry name" value="RNA_CPDase"/>
</dbReference>
<feature type="short sequence motif" description="HXTX 1" evidence="2">
    <location>
        <begin position="44"/>
        <end position="47"/>
    </location>
</feature>
<evidence type="ECO:0000259" key="3">
    <source>
        <dbReference type="Pfam" id="PF02834"/>
    </source>
</evidence>
<dbReference type="EC" id="3.1.4.58" evidence="2"/>
<dbReference type="eggNOG" id="COG1514">
    <property type="taxonomic scope" value="Bacteria"/>
</dbReference>
<dbReference type="InterPro" id="IPR009097">
    <property type="entry name" value="Cyclic_Pdiesterase"/>
</dbReference>
<feature type="domain" description="Phosphoesterase HXTX" evidence="3">
    <location>
        <begin position="9"/>
        <end position="94"/>
    </location>
</feature>
<dbReference type="SUPFAM" id="SSF55144">
    <property type="entry name" value="LigT-like"/>
    <property type="match status" value="1"/>
</dbReference>
<dbReference type="Gene3D" id="3.90.1140.10">
    <property type="entry name" value="Cyclic phosphodiesterase"/>
    <property type="match status" value="1"/>
</dbReference>
<gene>
    <name evidence="4" type="ORF">Llan_0555</name>
</gene>
<evidence type="ECO:0000313" key="5">
    <source>
        <dbReference type="Proteomes" id="UP000054869"/>
    </source>
</evidence>
<dbReference type="Pfam" id="PF02834">
    <property type="entry name" value="LigT_PEase"/>
    <property type="match status" value="2"/>
</dbReference>
<dbReference type="HAMAP" id="MF_01940">
    <property type="entry name" value="RNA_CPDase"/>
    <property type="match status" value="1"/>
</dbReference>
<protein>
    <recommendedName>
        <fullName evidence="2">RNA 2',3'-cyclic phosphodiesterase</fullName>
        <shortName evidence="2">RNA 2',3'-CPDase</shortName>
        <ecNumber evidence="2">3.1.4.58</ecNumber>
    </recommendedName>
</protein>
<dbReference type="PATRIC" id="fig|45067.4.peg.580"/>
<feature type="short sequence motif" description="HXTX 2" evidence="2">
    <location>
        <begin position="130"/>
        <end position="133"/>
    </location>
</feature>
<dbReference type="GO" id="GO:0008664">
    <property type="term" value="F:RNA 2',3'-cyclic 3'-phosphodiesterase activity"/>
    <property type="evidence" value="ECO:0007669"/>
    <property type="project" value="UniProtKB-EC"/>
</dbReference>
<accession>A0A0W0VUS0</accession>
<keyword evidence="4" id="KW-0436">Ligase</keyword>
<dbReference type="GO" id="GO:0016874">
    <property type="term" value="F:ligase activity"/>
    <property type="evidence" value="ECO:0007669"/>
    <property type="project" value="UniProtKB-KW"/>
</dbReference>
<dbReference type="RefSeq" id="WP_035914760.1">
    <property type="nucleotide sequence ID" value="NZ_CAAAJD010000001.1"/>
</dbReference>
<evidence type="ECO:0000313" key="4">
    <source>
        <dbReference type="EMBL" id="KTD23774.1"/>
    </source>
</evidence>
<comment type="caution">
    <text evidence="4">The sequence shown here is derived from an EMBL/GenBank/DDBJ whole genome shotgun (WGS) entry which is preliminary data.</text>
</comment>
<dbReference type="GO" id="GO:0004113">
    <property type="term" value="F:2',3'-cyclic-nucleotide 3'-phosphodiesterase activity"/>
    <property type="evidence" value="ECO:0007669"/>
    <property type="project" value="InterPro"/>
</dbReference>
<dbReference type="PANTHER" id="PTHR35561">
    <property type="entry name" value="RNA 2',3'-CYCLIC PHOSPHODIESTERASE"/>
    <property type="match status" value="1"/>
</dbReference>
<dbReference type="AlphaFoldDB" id="A0A0W0VUS0"/>
<dbReference type="InterPro" id="IPR014051">
    <property type="entry name" value="Phosphoesterase_HXTX"/>
</dbReference>
<keyword evidence="5" id="KW-1185">Reference proteome</keyword>
<evidence type="ECO:0000256" key="1">
    <source>
        <dbReference type="ARBA" id="ARBA00022801"/>
    </source>
</evidence>
<evidence type="ECO:0000256" key="2">
    <source>
        <dbReference type="HAMAP-Rule" id="MF_01940"/>
    </source>
</evidence>
<organism evidence="4 5">
    <name type="scientific">Legionella lansingensis</name>
    <dbReference type="NCBI Taxonomy" id="45067"/>
    <lineage>
        <taxon>Bacteria</taxon>
        <taxon>Pseudomonadati</taxon>
        <taxon>Pseudomonadota</taxon>
        <taxon>Gammaproteobacteria</taxon>
        <taxon>Legionellales</taxon>
        <taxon>Legionellaceae</taxon>
        <taxon>Legionella</taxon>
    </lineage>
</organism>
<dbReference type="NCBIfam" id="TIGR02258">
    <property type="entry name" value="2_5_ligase"/>
    <property type="match status" value="1"/>
</dbReference>
<dbReference type="Proteomes" id="UP000054869">
    <property type="component" value="Unassembled WGS sequence"/>
</dbReference>
<feature type="active site" description="Proton acceptor" evidence="2">
    <location>
        <position position="130"/>
    </location>
</feature>
<dbReference type="STRING" id="45067.Llan_0555"/>
<keyword evidence="1 2" id="KW-0378">Hydrolase</keyword>
<comment type="function">
    <text evidence="2">Hydrolyzes RNA 2',3'-cyclic phosphodiester to an RNA 2'-phosphomonoester.</text>
</comment>
<sequence length="185" mass="21234">MTSRVFFAIGFPNNIRKKLEEILSILQCSLPQECIKWTSTQNLHITLAFLGNIQQEHIPRLIERSSYELQNSKAFSLQLYRLQLFPTAKKPRIISLEAGPDHVLSQIANHLRQAILDSNYSTETRSFRGHLTLGRLRNPHIAADALHEIKLPTIPTIPITEIHLFESKPGKDQSYYIPLARFPLK</sequence>
<comment type="similarity">
    <text evidence="2">Belongs to the 2H phosphoesterase superfamily. ThpR family.</text>
</comment>
<feature type="active site" description="Proton donor" evidence="2">
    <location>
        <position position="44"/>
    </location>
</feature>
<reference evidence="4 5" key="1">
    <citation type="submission" date="2015-11" db="EMBL/GenBank/DDBJ databases">
        <title>Genomic analysis of 38 Legionella species identifies large and diverse effector repertoires.</title>
        <authorList>
            <person name="Burstein D."/>
            <person name="Amaro F."/>
            <person name="Zusman T."/>
            <person name="Lifshitz Z."/>
            <person name="Cohen O."/>
            <person name="Gilbert J.A."/>
            <person name="Pupko T."/>
            <person name="Shuman H.A."/>
            <person name="Segal G."/>
        </authorList>
    </citation>
    <scope>NUCLEOTIDE SEQUENCE [LARGE SCALE GENOMIC DNA]</scope>
    <source>
        <strain evidence="4 5">ATCC 49751</strain>
    </source>
</reference>
<dbReference type="EMBL" id="LNYI01000011">
    <property type="protein sequence ID" value="KTD23774.1"/>
    <property type="molecule type" value="Genomic_DNA"/>
</dbReference>